<reference evidence="6 7" key="1">
    <citation type="journal article" date="2021" name="J. Hered.">
        <title>A chromosome-level genome assembly of the parasitoid wasp, Cotesia glomerata (Hymenoptera: Braconidae).</title>
        <authorList>
            <person name="Pinto B.J."/>
            <person name="Weis J.J."/>
            <person name="Gamble T."/>
            <person name="Ode P.J."/>
            <person name="Paul R."/>
            <person name="Zaspel J.M."/>
        </authorList>
    </citation>
    <scope>NUCLEOTIDE SEQUENCE [LARGE SCALE GENOMIC DNA]</scope>
    <source>
        <strain evidence="6">CgM1</strain>
    </source>
</reference>
<dbReference type="PANTHER" id="PTHR23509">
    <property type="entry name" value="PA-PL1 PHOSPHOLIPASE FAMILY"/>
    <property type="match status" value="1"/>
</dbReference>
<feature type="domain" description="DDHD" evidence="5">
    <location>
        <begin position="406"/>
        <end position="600"/>
    </location>
</feature>
<proteinExistence type="inferred from homology"/>
<dbReference type="SUPFAM" id="SSF48452">
    <property type="entry name" value="TPR-like"/>
    <property type="match status" value="1"/>
</dbReference>
<dbReference type="AlphaFoldDB" id="A0AAV7I091"/>
<dbReference type="SMART" id="SM01127">
    <property type="entry name" value="DDHD"/>
    <property type="match status" value="1"/>
</dbReference>
<evidence type="ECO:0000313" key="7">
    <source>
        <dbReference type="Proteomes" id="UP000826195"/>
    </source>
</evidence>
<organism evidence="6 7">
    <name type="scientific">Cotesia glomerata</name>
    <name type="common">Lepidopteran parasitic wasp</name>
    <name type="synonym">Apanteles glomeratus</name>
    <dbReference type="NCBI Taxonomy" id="32391"/>
    <lineage>
        <taxon>Eukaryota</taxon>
        <taxon>Metazoa</taxon>
        <taxon>Ecdysozoa</taxon>
        <taxon>Arthropoda</taxon>
        <taxon>Hexapoda</taxon>
        <taxon>Insecta</taxon>
        <taxon>Pterygota</taxon>
        <taxon>Neoptera</taxon>
        <taxon>Endopterygota</taxon>
        <taxon>Hymenoptera</taxon>
        <taxon>Apocrita</taxon>
        <taxon>Ichneumonoidea</taxon>
        <taxon>Braconidae</taxon>
        <taxon>Microgastrinae</taxon>
        <taxon>Cotesia</taxon>
    </lineage>
</organism>
<keyword evidence="4" id="KW-1133">Transmembrane helix</keyword>
<evidence type="ECO:0000256" key="4">
    <source>
        <dbReference type="SAM" id="Phobius"/>
    </source>
</evidence>
<dbReference type="GO" id="GO:0004620">
    <property type="term" value="F:phospholipase activity"/>
    <property type="evidence" value="ECO:0007669"/>
    <property type="project" value="TreeGrafter"/>
</dbReference>
<dbReference type="InterPro" id="IPR049039">
    <property type="entry name" value="RMD1-3_a_helical_rpt"/>
</dbReference>
<evidence type="ECO:0000256" key="1">
    <source>
        <dbReference type="ARBA" id="ARBA00038464"/>
    </source>
</evidence>
<keyword evidence="2" id="KW-0175">Coiled coil</keyword>
<feature type="transmembrane region" description="Helical" evidence="4">
    <location>
        <begin position="596"/>
        <end position="616"/>
    </location>
</feature>
<dbReference type="GO" id="GO:0005737">
    <property type="term" value="C:cytoplasm"/>
    <property type="evidence" value="ECO:0007669"/>
    <property type="project" value="TreeGrafter"/>
</dbReference>
<dbReference type="InterPro" id="IPR058055">
    <property type="entry name" value="PA-PLA1"/>
</dbReference>
<dbReference type="Pfam" id="PF23463">
    <property type="entry name" value="WWE_2"/>
    <property type="match status" value="1"/>
</dbReference>
<dbReference type="Proteomes" id="UP000826195">
    <property type="component" value="Unassembled WGS sequence"/>
</dbReference>
<name>A0AAV7I091_COTGL</name>
<dbReference type="Gene3D" id="1.25.40.10">
    <property type="entry name" value="Tetratricopeptide repeat domain"/>
    <property type="match status" value="1"/>
</dbReference>
<keyword evidence="7" id="KW-1185">Reference proteome</keyword>
<keyword evidence="4" id="KW-0472">Membrane</keyword>
<dbReference type="EMBL" id="JAHXZJ010002609">
    <property type="protein sequence ID" value="KAH0539786.1"/>
    <property type="molecule type" value="Genomic_DNA"/>
</dbReference>
<comment type="similarity">
    <text evidence="1">Belongs to the PA-PLA1 family.</text>
</comment>
<dbReference type="InterPro" id="IPR011990">
    <property type="entry name" value="TPR-like_helical_dom_sf"/>
</dbReference>
<accession>A0AAV7I091</accession>
<evidence type="ECO:0000256" key="3">
    <source>
        <dbReference type="SAM" id="MobiDB-lite"/>
    </source>
</evidence>
<dbReference type="Pfam" id="PF02862">
    <property type="entry name" value="DDHD"/>
    <property type="match status" value="1"/>
</dbReference>
<dbReference type="GO" id="GO:0046872">
    <property type="term" value="F:metal ion binding"/>
    <property type="evidence" value="ECO:0007669"/>
    <property type="project" value="InterPro"/>
</dbReference>
<feature type="region of interest" description="Disordered" evidence="3">
    <location>
        <begin position="488"/>
        <end position="522"/>
    </location>
</feature>
<evidence type="ECO:0000256" key="2">
    <source>
        <dbReference type="SAM" id="Coils"/>
    </source>
</evidence>
<protein>
    <recommendedName>
        <fullName evidence="5">DDHD domain-containing protein</fullName>
    </recommendedName>
</protein>
<dbReference type="InterPro" id="IPR004177">
    <property type="entry name" value="DDHD_dom"/>
</dbReference>
<dbReference type="InterPro" id="IPR057826">
    <property type="entry name" value="WWE_C20G8.02"/>
</dbReference>
<evidence type="ECO:0000313" key="6">
    <source>
        <dbReference type="EMBL" id="KAH0539786.1"/>
    </source>
</evidence>
<sequence length="954" mass="109440">MSHNIVVDPFSETPLDLDDIQDDQKENGMDIAEEITDELPYAVPLTPEEVRWFYKDGVDKRWIEFCGYDSLRIENAWRLCQGQDANQTNENSISYERVVVKGGMYDVELDNMRCVSIYWPGEEWEILRATWFYDASWIPLEIEHSKVIEENHLRLFEKKQSSRSTPEEIAPSHSYKVLHTVHFPEFHVDWHAINDVALYSEYTPSKLMRSVTSKLGFTKTSGYRLKRGYKVSSTMDDKPHDIDHLVFVVHGIGQKRDTGKIIRNTASFRDCVDWCKQKYFPNSSHRVEFFPVEWRSSLKLDGDIVDAITPYSVMSIRHLLNTSAMDILYYTSPLYGGEVRAGLQRELNRLYFMFISRHPGWSGKVSVLAHSLGCVIVYDIVTGWMGPDTRPPSPAAPDVLLVTDGLKFTIENLFCLGSPLSVFLALRTRTPANPGDIMPPGLCKKFFNIFHWSDPVAYRMEPLLVRNYSKIEPVLILPYGGVDNPDQPLSLGNVESIPTSDNEEKDDKEADSPTDTPNRTVEKGSWSLWGLVRAGWNTKEGASPTPDANIIRPDEELEQRLDYVLRAGGLGRNYLYTVTAHTAYWSKMSQFQNSQMITVALGATIGVLGAASLFIYQKIMEQRERERMSNNLERVNLRVSQLQQELDNLRAQQEKLRIKKSKSLRKRLTSANSIYSPTNETDNENDGLSVTETDIDDEFYDCSDDEVANEELENGTAGLMLPLFEKLAELDQKYEQEKNYDVVLDELRSLALWHDDNIEVAWRLARAYFKTASLLPDTKEQETLLQEGIKSCQKFLDNNHVELHKYYALLVGLRTEYLPTKEKLSAGKEFEKHVKLGLELSPDDAVLNHLLGRFQYSVSNLSWFERKVCETLFGETPKATYEEAIQHLEHAENHVEEPDIPNKYFLANAYLKVKSYKKAMKLLEELKDLPPRNNSEEKMKSKAPNLISTYSSYC</sequence>
<gene>
    <name evidence="6" type="ORF">KQX54_008039</name>
</gene>
<evidence type="ECO:0000259" key="5">
    <source>
        <dbReference type="PROSITE" id="PS51043"/>
    </source>
</evidence>
<dbReference type="PANTHER" id="PTHR23509:SF48">
    <property type="entry name" value="INTRACELLULAR PHOSPHOLIPASE A1"/>
    <property type="match status" value="1"/>
</dbReference>
<keyword evidence="4" id="KW-0812">Transmembrane</keyword>
<comment type="caution">
    <text evidence="6">The sequence shown here is derived from an EMBL/GenBank/DDBJ whole genome shotgun (WGS) entry which is preliminary data.</text>
</comment>
<feature type="coiled-coil region" evidence="2">
    <location>
        <begin position="625"/>
        <end position="666"/>
    </location>
</feature>
<dbReference type="PROSITE" id="PS51043">
    <property type="entry name" value="DDHD"/>
    <property type="match status" value="1"/>
</dbReference>
<dbReference type="Pfam" id="PF21033">
    <property type="entry name" value="RMD1-3"/>
    <property type="match status" value="1"/>
</dbReference>